<dbReference type="SUPFAM" id="SSF51182">
    <property type="entry name" value="RmlC-like cupins"/>
    <property type="match status" value="1"/>
</dbReference>
<accession>A0A128A3V2</accession>
<gene>
    <name evidence="5" type="ORF">NDEV_1232</name>
</gene>
<dbReference type="KEGG" id="ndv:NDEV_1232"/>
<feature type="domain" description="Pirin N-terminal" evidence="3">
    <location>
        <begin position="14"/>
        <end position="120"/>
    </location>
</feature>
<dbReference type="InterPro" id="IPR014710">
    <property type="entry name" value="RmlC-like_jellyroll"/>
</dbReference>
<organism evidence="5 6">
    <name type="scientific">Nitrosotalea devaniterrae</name>
    <dbReference type="NCBI Taxonomy" id="1078905"/>
    <lineage>
        <taxon>Archaea</taxon>
        <taxon>Nitrososphaerota</taxon>
        <taxon>Nitrososphaeria</taxon>
        <taxon>Nitrosotaleales</taxon>
        <taxon>Nitrosotaleaceae</taxon>
        <taxon>Nitrosotalea</taxon>
    </lineage>
</organism>
<dbReference type="PIRSF" id="PIRSF006232">
    <property type="entry name" value="Pirin"/>
    <property type="match status" value="1"/>
</dbReference>
<dbReference type="CDD" id="cd02910">
    <property type="entry name" value="cupin_Yhhw_N"/>
    <property type="match status" value="1"/>
</dbReference>
<protein>
    <submittedName>
        <fullName evidence="5">Pirin-like protein</fullName>
    </submittedName>
</protein>
<evidence type="ECO:0000259" key="3">
    <source>
        <dbReference type="Pfam" id="PF02678"/>
    </source>
</evidence>
<dbReference type="Gene3D" id="2.60.120.10">
    <property type="entry name" value="Jelly Rolls"/>
    <property type="match status" value="2"/>
</dbReference>
<keyword evidence="6" id="KW-1185">Reference proteome</keyword>
<evidence type="ECO:0000313" key="6">
    <source>
        <dbReference type="Proteomes" id="UP000196239"/>
    </source>
</evidence>
<name>A0A128A3V2_9ARCH</name>
<evidence type="ECO:0000256" key="2">
    <source>
        <dbReference type="RuleBase" id="RU003457"/>
    </source>
</evidence>
<evidence type="ECO:0000256" key="1">
    <source>
        <dbReference type="ARBA" id="ARBA00008416"/>
    </source>
</evidence>
<dbReference type="EMBL" id="LN890280">
    <property type="protein sequence ID" value="CUR51997.1"/>
    <property type="molecule type" value="Genomic_DNA"/>
</dbReference>
<dbReference type="InterPro" id="IPR011051">
    <property type="entry name" value="RmlC_Cupin_sf"/>
</dbReference>
<dbReference type="Proteomes" id="UP000196239">
    <property type="component" value="Chromosome 1"/>
</dbReference>
<dbReference type="Pfam" id="PF17954">
    <property type="entry name" value="Pirin_C_2"/>
    <property type="match status" value="1"/>
</dbReference>
<proteinExistence type="inferred from homology"/>
<dbReference type="Pfam" id="PF02678">
    <property type="entry name" value="Pirin"/>
    <property type="match status" value="1"/>
</dbReference>
<feature type="domain" description="Quercetin 2,3-dioxygenase C-terminal cupin" evidence="4">
    <location>
        <begin position="149"/>
        <end position="234"/>
    </location>
</feature>
<dbReference type="PANTHER" id="PTHR43212:SF3">
    <property type="entry name" value="QUERCETIN 2,3-DIOXYGENASE"/>
    <property type="match status" value="1"/>
</dbReference>
<sequence>MSTRIIRANEHYENKTDWLTTYHHFSFADYQNPDKMNFGPLRVFNDDKIQPGTGFDFHHHRDMEIITYVIEGELEHKDNQGNQGVIYPGEVQRMTAGSGIMHAESNHSKEKPLRLLQMWVFANKKGLAPSWEQKKFTKEERMNKLVPVVVSENTSDSNALHIHQDAAFYLATLESGSKVEHKLGSGRQSYLFVIDGKMTLGENVMQTRDAAMISKEGTMTIRAQAPTELILVDLPEKYAVNN</sequence>
<dbReference type="AlphaFoldDB" id="A0A128A3V2"/>
<reference evidence="6" key="1">
    <citation type="submission" date="2015-10" db="EMBL/GenBank/DDBJ databases">
        <authorList>
            <person name="Lehtovirta-Morley L.E."/>
            <person name="Vieille C."/>
        </authorList>
    </citation>
    <scope>NUCLEOTIDE SEQUENCE [LARGE SCALE GENOMIC DNA]</scope>
</reference>
<dbReference type="InterPro" id="IPR041602">
    <property type="entry name" value="Quercetinase_C"/>
</dbReference>
<comment type="similarity">
    <text evidence="1 2">Belongs to the pirin family.</text>
</comment>
<evidence type="ECO:0000259" key="4">
    <source>
        <dbReference type="Pfam" id="PF17954"/>
    </source>
</evidence>
<dbReference type="InterPro" id="IPR003829">
    <property type="entry name" value="Pirin_N_dom"/>
</dbReference>
<dbReference type="PANTHER" id="PTHR43212">
    <property type="entry name" value="QUERCETIN 2,3-DIOXYGENASE"/>
    <property type="match status" value="1"/>
</dbReference>
<evidence type="ECO:0000313" key="5">
    <source>
        <dbReference type="EMBL" id="CUR51997.1"/>
    </source>
</evidence>
<dbReference type="InterPro" id="IPR012093">
    <property type="entry name" value="Pirin"/>
</dbReference>